<dbReference type="InterPro" id="IPR002744">
    <property type="entry name" value="MIP18-like"/>
</dbReference>
<keyword evidence="3" id="KW-1185">Reference proteome</keyword>
<gene>
    <name evidence="2" type="ORF">E0H73_42545</name>
</gene>
<sequence>MPDQTDEKIELPEVDLQAAAQAAQPGTSPAAVEDVTEALKDVVDPELGINVVDLGLIYGITVDDTSTAIIDMTLTSAACPLTDVIEDQTRMALDGLVNDFRINWVWMPPWGPEKITDDGRDQLRALGFNV</sequence>
<evidence type="ECO:0000313" key="3">
    <source>
        <dbReference type="Proteomes" id="UP000291144"/>
    </source>
</evidence>
<evidence type="ECO:0000259" key="1">
    <source>
        <dbReference type="Pfam" id="PF01883"/>
    </source>
</evidence>
<accession>A0A4R0JRT9</accession>
<feature type="domain" description="MIP18 family-like" evidence="1">
    <location>
        <begin position="33"/>
        <end position="96"/>
    </location>
</feature>
<name>A0A4R0JRT9_9ACTN</name>
<dbReference type="InterPro" id="IPR052339">
    <property type="entry name" value="Fe-S_Maturation_MIP18"/>
</dbReference>
<comment type="caution">
    <text evidence="2">The sequence shown here is derived from an EMBL/GenBank/DDBJ whole genome shotgun (WGS) entry which is preliminary data.</text>
</comment>
<dbReference type="OrthoDB" id="9805360at2"/>
<reference evidence="2 3" key="1">
    <citation type="submission" date="2019-02" db="EMBL/GenBank/DDBJ databases">
        <title>Kribbella capetownensis sp. nov. and Kribbella speibonae sp. nov., isolated from soil.</title>
        <authorList>
            <person name="Curtis S.M."/>
            <person name="Norton I."/>
            <person name="Everest G.J."/>
            <person name="Meyers P.R."/>
        </authorList>
    </citation>
    <scope>NUCLEOTIDE SEQUENCE [LARGE SCALE GENOMIC DNA]</scope>
    <source>
        <strain evidence="2 3">NRRL B-24813</strain>
    </source>
</reference>
<dbReference type="PANTHER" id="PTHR42831">
    <property type="entry name" value="FE-S PROTEIN MATURATION AUXILIARY FACTOR YITW"/>
    <property type="match status" value="1"/>
</dbReference>
<dbReference type="RefSeq" id="WP_131366481.1">
    <property type="nucleotide sequence ID" value="NZ_SJKB01000027.1"/>
</dbReference>
<dbReference type="Proteomes" id="UP000291144">
    <property type="component" value="Unassembled WGS sequence"/>
</dbReference>
<dbReference type="EMBL" id="SJKB01000027">
    <property type="protein sequence ID" value="TCC49220.1"/>
    <property type="molecule type" value="Genomic_DNA"/>
</dbReference>
<dbReference type="PANTHER" id="PTHR42831:SF1">
    <property type="entry name" value="FE-S PROTEIN MATURATION AUXILIARY FACTOR YITW"/>
    <property type="match status" value="1"/>
</dbReference>
<dbReference type="Pfam" id="PF01883">
    <property type="entry name" value="FeS_assembly_P"/>
    <property type="match status" value="1"/>
</dbReference>
<organism evidence="2 3">
    <name type="scientific">Kribbella pittospori</name>
    <dbReference type="NCBI Taxonomy" id="722689"/>
    <lineage>
        <taxon>Bacteria</taxon>
        <taxon>Bacillati</taxon>
        <taxon>Actinomycetota</taxon>
        <taxon>Actinomycetes</taxon>
        <taxon>Propionibacteriales</taxon>
        <taxon>Kribbellaceae</taxon>
        <taxon>Kribbella</taxon>
    </lineage>
</organism>
<dbReference type="AlphaFoldDB" id="A0A4R0JRT9"/>
<protein>
    <submittedName>
        <fullName evidence="2">Metal-sulfur cluster assembly factor</fullName>
    </submittedName>
</protein>
<evidence type="ECO:0000313" key="2">
    <source>
        <dbReference type="EMBL" id="TCC49220.1"/>
    </source>
</evidence>
<dbReference type="InterPro" id="IPR034904">
    <property type="entry name" value="FSCA_dom_sf"/>
</dbReference>
<dbReference type="SUPFAM" id="SSF117916">
    <property type="entry name" value="Fe-S cluster assembly (FSCA) domain-like"/>
    <property type="match status" value="1"/>
</dbReference>
<dbReference type="Gene3D" id="3.30.300.130">
    <property type="entry name" value="Fe-S cluster assembly (FSCA)"/>
    <property type="match status" value="1"/>
</dbReference>
<proteinExistence type="predicted"/>